<reference evidence="3" key="1">
    <citation type="submission" date="2013-11" db="EMBL/GenBank/DDBJ databases">
        <title>Genome sequence of the fusiform rust pathogen reveals effectors for host alternation and coevolution with pine.</title>
        <authorList>
            <consortium name="DOE Joint Genome Institute"/>
            <person name="Smith K."/>
            <person name="Pendleton A."/>
            <person name="Kubisiak T."/>
            <person name="Anderson C."/>
            <person name="Salamov A."/>
            <person name="Aerts A."/>
            <person name="Riley R."/>
            <person name="Clum A."/>
            <person name="Lindquist E."/>
            <person name="Ence D."/>
            <person name="Campbell M."/>
            <person name="Kronenberg Z."/>
            <person name="Feau N."/>
            <person name="Dhillon B."/>
            <person name="Hamelin R."/>
            <person name="Burleigh J."/>
            <person name="Smith J."/>
            <person name="Yandell M."/>
            <person name="Nelson C."/>
            <person name="Grigoriev I."/>
            <person name="Davis J."/>
        </authorList>
    </citation>
    <scope>NUCLEOTIDE SEQUENCE</scope>
    <source>
        <strain evidence="3">G11</strain>
    </source>
</reference>
<dbReference type="InterPro" id="IPR057023">
    <property type="entry name" value="PTP-SAK"/>
</dbReference>
<keyword evidence="1" id="KW-0378">Hydrolase</keyword>
<dbReference type="InterPro" id="IPR029021">
    <property type="entry name" value="Prot-tyrosine_phosphatase-like"/>
</dbReference>
<name>A0A9P6T8W2_9BASI</name>
<evidence type="ECO:0000313" key="3">
    <source>
        <dbReference type="EMBL" id="KAG0142975.1"/>
    </source>
</evidence>
<feature type="domain" description="Tyrosine specific protein phosphatases" evidence="2">
    <location>
        <begin position="399"/>
        <end position="499"/>
    </location>
</feature>
<protein>
    <recommendedName>
        <fullName evidence="2">Tyrosine specific protein phosphatases domain-containing protein</fullName>
    </recommendedName>
</protein>
<comment type="caution">
    <text evidence="3">The sequence shown here is derived from an EMBL/GenBank/DDBJ whole genome shotgun (WGS) entry which is preliminary data.</text>
</comment>
<dbReference type="PROSITE" id="PS50056">
    <property type="entry name" value="TYR_PHOSPHATASE_2"/>
    <property type="match status" value="1"/>
</dbReference>
<accession>A0A9P6T8W2</accession>
<dbReference type="InterPro" id="IPR050561">
    <property type="entry name" value="PTP"/>
</dbReference>
<evidence type="ECO:0000256" key="1">
    <source>
        <dbReference type="ARBA" id="ARBA00022801"/>
    </source>
</evidence>
<keyword evidence="4" id="KW-1185">Reference proteome</keyword>
<dbReference type="OrthoDB" id="266663at2759"/>
<proteinExistence type="predicted"/>
<dbReference type="Gene3D" id="3.90.190.10">
    <property type="entry name" value="Protein tyrosine phosphatase superfamily"/>
    <property type="match status" value="1"/>
</dbReference>
<dbReference type="SUPFAM" id="SSF52799">
    <property type="entry name" value="(Phosphotyrosine protein) phosphatases II"/>
    <property type="match status" value="1"/>
</dbReference>
<dbReference type="AlphaFoldDB" id="A0A9P6T8W2"/>
<gene>
    <name evidence="3" type="ORF">CROQUDRAFT_673235</name>
</gene>
<dbReference type="Pfam" id="PF22784">
    <property type="entry name" value="PTP-SAK"/>
    <property type="match status" value="1"/>
</dbReference>
<dbReference type="EMBL" id="MU167332">
    <property type="protein sequence ID" value="KAG0142975.1"/>
    <property type="molecule type" value="Genomic_DNA"/>
</dbReference>
<evidence type="ECO:0000259" key="2">
    <source>
        <dbReference type="PROSITE" id="PS50056"/>
    </source>
</evidence>
<dbReference type="PANTHER" id="PTHR23339">
    <property type="entry name" value="TYROSINE SPECIFIC PROTEIN PHOSPHATASE AND DUAL SPECIFICITY PROTEIN PHOSPHATASE"/>
    <property type="match status" value="1"/>
</dbReference>
<dbReference type="GO" id="GO:0016791">
    <property type="term" value="F:phosphatase activity"/>
    <property type="evidence" value="ECO:0007669"/>
    <property type="project" value="UniProtKB-ARBA"/>
</dbReference>
<organism evidence="3 4">
    <name type="scientific">Cronartium quercuum f. sp. fusiforme G11</name>
    <dbReference type="NCBI Taxonomy" id="708437"/>
    <lineage>
        <taxon>Eukaryota</taxon>
        <taxon>Fungi</taxon>
        <taxon>Dikarya</taxon>
        <taxon>Basidiomycota</taxon>
        <taxon>Pucciniomycotina</taxon>
        <taxon>Pucciniomycetes</taxon>
        <taxon>Pucciniales</taxon>
        <taxon>Coleosporiaceae</taxon>
        <taxon>Cronartium</taxon>
    </lineage>
</organism>
<dbReference type="InterPro" id="IPR000387">
    <property type="entry name" value="Tyr_Pase_dom"/>
</dbReference>
<sequence length="522" mass="59075">MNSTQPTQIITSSFIKATPSPSPLVTPEMGERLCRMSSQHYMSDYNRSKRGLLPVNQQPQLHPTLPSSNQILLPPTAPLPQIPLQYQDPLSFNQPHPVLVNNQILNTKNTFETEVSQHHPIEKQRFRTRTPSPILQSTNLEKSIDNQHQHSLIQPTSFHQHSIVEPLTNHQQPIVEPTTYHQQSIVEPLPNQQQSIVHETASYAQKPIVESTNNHQRTITESMTVNNQRCESTIIKTSESHPMNVSPVIPPELLSTLSNFYIKEKEEIKIPIDLYDLTGINSNTAISTLNSTSIIINNNIRKLGNLHLSSCPGKKVRMNSNHTLPETNGTRSPICRDLHTDLKRVRESGIRAIICCLDDTELKFLGSPWNEYLKISNECDLEVYRIPMVEGFAPGNGIEEIDNLLQTVLRKWTFNGHHVLCHCRGGVGRAGLVACCWLIKIGLINLPIHSNVIYSTFIHNGVLHQQESQSQDVLLQVEKVIEVIRRRRSVKAIETPQQVHFILEYATWLANHKIKQISSSSS</sequence>
<evidence type="ECO:0000313" key="4">
    <source>
        <dbReference type="Proteomes" id="UP000886653"/>
    </source>
</evidence>
<dbReference type="Proteomes" id="UP000886653">
    <property type="component" value="Unassembled WGS sequence"/>
</dbReference>